<dbReference type="AlphaFoldDB" id="A0AAE3D7M7"/>
<dbReference type="RefSeq" id="WP_227732865.1">
    <property type="nucleotide sequence ID" value="NZ_JAJEPV010000008.1"/>
</dbReference>
<sequence>MHNTLKRAVIATNQKAQYDAKVKNLLGHKIILTRTVDEFKGMNPREVIPYIEGTPYISKVPIEPGMTNHEQQGQQIIGLNTENAEINEGLIRFDIIFYVRLPSEDSKDAGLTQIIINVEAQKDEPTSYEILNRAIFYASRLVSSQKERDFVKSGYDDIKRVYSIWICMNMEQNSMNHIHFVNDAVIGNHEWKGKIDLINIIMIGIAKELPEQDERYELHRLLGALLSQKLTVDEKMSIMETEYDIELEENLRRDVSTMCNLSEGIEEKGIAIGEARAEATMIARMHKNGMQPEQIAAVTEKSIEEVRKIIADCENG</sequence>
<name>A0AAE3D7M7_9FIRM</name>
<accession>A0AAE3D7M7</accession>
<evidence type="ECO:0000313" key="1">
    <source>
        <dbReference type="EMBL" id="MCC2118935.1"/>
    </source>
</evidence>
<evidence type="ECO:0000313" key="2">
    <source>
        <dbReference type="Proteomes" id="UP001197795"/>
    </source>
</evidence>
<keyword evidence="2" id="KW-1185">Reference proteome</keyword>
<gene>
    <name evidence="1" type="ORF">LKD75_04880</name>
</gene>
<dbReference type="Proteomes" id="UP001197795">
    <property type="component" value="Unassembled WGS sequence"/>
</dbReference>
<dbReference type="EMBL" id="JAJEPV010000008">
    <property type="protein sequence ID" value="MCC2118935.1"/>
    <property type="molecule type" value="Genomic_DNA"/>
</dbReference>
<protein>
    <submittedName>
        <fullName evidence="1">Rpn family recombination-promoting nuclease/putative transposase</fullName>
    </submittedName>
</protein>
<reference evidence="1 2" key="1">
    <citation type="submission" date="2021-10" db="EMBL/GenBank/DDBJ databases">
        <title>Anaerobic single-cell dispensing facilitates the cultivation of human gut bacteria.</title>
        <authorList>
            <person name="Afrizal A."/>
        </authorList>
    </citation>
    <scope>NUCLEOTIDE SEQUENCE [LARGE SCALE GENOMIC DNA]</scope>
    <source>
        <strain evidence="1 2">CLA-AA-H273</strain>
    </source>
</reference>
<proteinExistence type="predicted"/>
<organism evidence="1 2">
    <name type="scientific">Waltera acetigignens</name>
    <dbReference type="NCBI Taxonomy" id="2981769"/>
    <lineage>
        <taxon>Bacteria</taxon>
        <taxon>Bacillati</taxon>
        <taxon>Bacillota</taxon>
        <taxon>Clostridia</taxon>
        <taxon>Lachnospirales</taxon>
        <taxon>Lachnospiraceae</taxon>
        <taxon>Waltera</taxon>
    </lineage>
</organism>
<comment type="caution">
    <text evidence="1">The sequence shown here is derived from an EMBL/GenBank/DDBJ whole genome shotgun (WGS) entry which is preliminary data.</text>
</comment>